<feature type="non-terminal residue" evidence="1">
    <location>
        <position position="1"/>
    </location>
</feature>
<protein>
    <submittedName>
        <fullName evidence="1">Uncharacterized protein</fullName>
    </submittedName>
</protein>
<organism evidence="1 2">
    <name type="scientific">Cirrhinus mrigala</name>
    <name type="common">Mrigala</name>
    <dbReference type="NCBI Taxonomy" id="683832"/>
    <lineage>
        <taxon>Eukaryota</taxon>
        <taxon>Metazoa</taxon>
        <taxon>Chordata</taxon>
        <taxon>Craniata</taxon>
        <taxon>Vertebrata</taxon>
        <taxon>Euteleostomi</taxon>
        <taxon>Actinopterygii</taxon>
        <taxon>Neopterygii</taxon>
        <taxon>Teleostei</taxon>
        <taxon>Ostariophysi</taxon>
        <taxon>Cypriniformes</taxon>
        <taxon>Cyprinidae</taxon>
        <taxon>Labeoninae</taxon>
        <taxon>Labeonini</taxon>
        <taxon>Cirrhinus</taxon>
    </lineage>
</organism>
<keyword evidence="2" id="KW-1185">Reference proteome</keyword>
<dbReference type="EMBL" id="JAMKFB020000024">
    <property type="protein sequence ID" value="KAL0156703.1"/>
    <property type="molecule type" value="Genomic_DNA"/>
</dbReference>
<dbReference type="AlphaFoldDB" id="A0ABD0N522"/>
<comment type="caution">
    <text evidence="1">The sequence shown here is derived from an EMBL/GenBank/DDBJ whole genome shotgun (WGS) entry which is preliminary data.</text>
</comment>
<reference evidence="1 2" key="1">
    <citation type="submission" date="2024-05" db="EMBL/GenBank/DDBJ databases">
        <title>Genome sequencing and assembly of Indian major carp, Cirrhinus mrigala (Hamilton, 1822).</title>
        <authorList>
            <person name="Mohindra V."/>
            <person name="Chowdhury L.M."/>
            <person name="Lal K."/>
            <person name="Jena J.K."/>
        </authorList>
    </citation>
    <scope>NUCLEOTIDE SEQUENCE [LARGE SCALE GENOMIC DNA]</scope>
    <source>
        <strain evidence="1">CM1030</strain>
        <tissue evidence="1">Blood</tissue>
    </source>
</reference>
<name>A0ABD0N522_CIRMR</name>
<proteinExistence type="predicted"/>
<feature type="non-terminal residue" evidence="1">
    <location>
        <position position="103"/>
    </location>
</feature>
<sequence>RAQWAVWEREWTRAWPFALNVDRFTAPGRTTFITIVWNSAPGYTMWPHLLCPLPAQLSAGTGLLSAGPILVHKLLDKLSVICPLTPSCSLSMPRCDLEAHLKH</sequence>
<evidence type="ECO:0000313" key="2">
    <source>
        <dbReference type="Proteomes" id="UP001529510"/>
    </source>
</evidence>
<evidence type="ECO:0000313" key="1">
    <source>
        <dbReference type="EMBL" id="KAL0156703.1"/>
    </source>
</evidence>
<gene>
    <name evidence="1" type="ORF">M9458_047949</name>
</gene>
<accession>A0ABD0N522</accession>
<dbReference type="Proteomes" id="UP001529510">
    <property type="component" value="Unassembled WGS sequence"/>
</dbReference>